<evidence type="ECO:0000313" key="2">
    <source>
        <dbReference type="Proteomes" id="UP000006514"/>
    </source>
</evidence>
<organism evidence="1 2">
    <name type="scientific">Auricularia subglabra (strain TFB-10046 / SS5)</name>
    <name type="common">White-rot fungus</name>
    <name type="synonym">Auricularia delicata (strain TFB10046)</name>
    <dbReference type="NCBI Taxonomy" id="717982"/>
    <lineage>
        <taxon>Eukaryota</taxon>
        <taxon>Fungi</taxon>
        <taxon>Dikarya</taxon>
        <taxon>Basidiomycota</taxon>
        <taxon>Agaricomycotina</taxon>
        <taxon>Agaricomycetes</taxon>
        <taxon>Auriculariales</taxon>
        <taxon>Auriculariaceae</taxon>
        <taxon>Auricularia</taxon>
    </lineage>
</organism>
<dbReference type="AlphaFoldDB" id="J0LJ55"/>
<sequence>MMQTLIGTTIFHLESAKETTVHACPASPEFVPGLHFARPALLPAPSELSARRVILPALRRVSRRPVALSVRHPRLPPVEQAPECVTAADATGPPRALVSARRRELRWVPVPMASLRALHIDTALFRVVLALPALEELVLHFPAEAVQPDMLLAATAAPFYSERLHTTHRELTALQTLILVVLGADVSSSLVRQLLSELRDLGLQGILTLLVRGFSEDVVRGMEITPGKTGPKISMLVVWSAVMSKPVSIRKLSLILLHTENDLALE</sequence>
<evidence type="ECO:0000313" key="1">
    <source>
        <dbReference type="EMBL" id="EJD39738.1"/>
    </source>
</evidence>
<dbReference type="InParanoid" id="J0LJ55"/>
<dbReference type="KEGG" id="adl:AURDEDRAFT_171187"/>
<proteinExistence type="predicted"/>
<protein>
    <submittedName>
        <fullName evidence="1">Uncharacterized protein</fullName>
    </submittedName>
</protein>
<dbReference type="Proteomes" id="UP000006514">
    <property type="component" value="Unassembled WGS sequence"/>
</dbReference>
<dbReference type="EMBL" id="JH687810">
    <property type="protein sequence ID" value="EJD39738.1"/>
    <property type="molecule type" value="Genomic_DNA"/>
</dbReference>
<keyword evidence="2" id="KW-1185">Reference proteome</keyword>
<gene>
    <name evidence="1" type="ORF">AURDEDRAFT_171187</name>
</gene>
<reference evidence="2" key="1">
    <citation type="journal article" date="2012" name="Science">
        <title>The Paleozoic origin of enzymatic lignin decomposition reconstructed from 31 fungal genomes.</title>
        <authorList>
            <person name="Floudas D."/>
            <person name="Binder M."/>
            <person name="Riley R."/>
            <person name="Barry K."/>
            <person name="Blanchette R.A."/>
            <person name="Henrissat B."/>
            <person name="Martinez A.T."/>
            <person name="Otillar R."/>
            <person name="Spatafora J.W."/>
            <person name="Yadav J.S."/>
            <person name="Aerts A."/>
            <person name="Benoit I."/>
            <person name="Boyd A."/>
            <person name="Carlson A."/>
            <person name="Copeland A."/>
            <person name="Coutinho P.M."/>
            <person name="de Vries R.P."/>
            <person name="Ferreira P."/>
            <person name="Findley K."/>
            <person name="Foster B."/>
            <person name="Gaskell J."/>
            <person name="Glotzer D."/>
            <person name="Gorecki P."/>
            <person name="Heitman J."/>
            <person name="Hesse C."/>
            <person name="Hori C."/>
            <person name="Igarashi K."/>
            <person name="Jurgens J.A."/>
            <person name="Kallen N."/>
            <person name="Kersten P."/>
            <person name="Kohler A."/>
            <person name="Kuees U."/>
            <person name="Kumar T.K.A."/>
            <person name="Kuo A."/>
            <person name="LaButti K."/>
            <person name="Larrondo L.F."/>
            <person name="Lindquist E."/>
            <person name="Ling A."/>
            <person name="Lombard V."/>
            <person name="Lucas S."/>
            <person name="Lundell T."/>
            <person name="Martin R."/>
            <person name="McLaughlin D.J."/>
            <person name="Morgenstern I."/>
            <person name="Morin E."/>
            <person name="Murat C."/>
            <person name="Nagy L.G."/>
            <person name="Nolan M."/>
            <person name="Ohm R.A."/>
            <person name="Patyshakuliyeva A."/>
            <person name="Rokas A."/>
            <person name="Ruiz-Duenas F.J."/>
            <person name="Sabat G."/>
            <person name="Salamov A."/>
            <person name="Samejima M."/>
            <person name="Schmutz J."/>
            <person name="Slot J.C."/>
            <person name="St John F."/>
            <person name="Stenlid J."/>
            <person name="Sun H."/>
            <person name="Sun S."/>
            <person name="Syed K."/>
            <person name="Tsang A."/>
            <person name="Wiebenga A."/>
            <person name="Young D."/>
            <person name="Pisabarro A."/>
            <person name="Eastwood D.C."/>
            <person name="Martin F."/>
            <person name="Cullen D."/>
            <person name="Grigoriev I.V."/>
            <person name="Hibbett D.S."/>
        </authorList>
    </citation>
    <scope>NUCLEOTIDE SEQUENCE [LARGE SCALE GENOMIC DNA]</scope>
    <source>
        <strain evidence="2">TFB10046</strain>
    </source>
</reference>
<accession>J0LJ55</accession>
<name>J0LJ55_AURST</name>